<dbReference type="InterPro" id="IPR044641">
    <property type="entry name" value="Lsm7/SmG-like"/>
</dbReference>
<reference evidence="5" key="1">
    <citation type="journal article" date="2017" name="Nature">
        <title>Asgard archaea illuminate the origin of eukaryotic cellular complexity.</title>
        <authorList>
            <person name="Zaremba-Niedzwiedzka K."/>
            <person name="Caceres E.F."/>
            <person name="Saw J.H."/>
            <person name="Backstrom D."/>
            <person name="Juzokaite L."/>
            <person name="Vancaester E."/>
            <person name="Seitz K.W."/>
            <person name="Anantharaman K."/>
            <person name="Starnawski P."/>
            <person name="Kjeldsen K.U."/>
            <person name="Scott M.B."/>
            <person name="Nunoura T."/>
            <person name="Banfield J.F."/>
            <person name="Schramm A."/>
            <person name="Baker B.J."/>
            <person name="Spang A."/>
            <person name="Ettema T.J.G."/>
        </authorList>
    </citation>
    <scope>NUCLEOTIDE SEQUENCE</scope>
    <source>
        <strain evidence="5">LCB_4</strain>
    </source>
</reference>
<dbReference type="AlphaFoldDB" id="A0AAF0D330"/>
<dbReference type="EMBL" id="CP091871">
    <property type="protein sequence ID" value="WEU40784.1"/>
    <property type="molecule type" value="Genomic_DNA"/>
</dbReference>
<dbReference type="Pfam" id="PF01423">
    <property type="entry name" value="LSM"/>
    <property type="match status" value="1"/>
</dbReference>
<accession>A0AAF0D330</accession>
<dbReference type="PROSITE" id="PS52002">
    <property type="entry name" value="SM"/>
    <property type="match status" value="1"/>
</dbReference>
<protein>
    <recommendedName>
        <fullName evidence="2">Putative snRNP Sm-like protein</fullName>
    </recommendedName>
</protein>
<dbReference type="Proteomes" id="UP000186851">
    <property type="component" value="Chromosome"/>
</dbReference>
<dbReference type="SMART" id="SM00651">
    <property type="entry name" value="Sm"/>
    <property type="match status" value="1"/>
</dbReference>
<dbReference type="InterPro" id="IPR010920">
    <property type="entry name" value="LSM_dom_sf"/>
</dbReference>
<dbReference type="InterPro" id="IPR001163">
    <property type="entry name" value="Sm_dom_euk/arc"/>
</dbReference>
<dbReference type="PANTHER" id="PTHR10553:SF5">
    <property type="entry name" value="U6 SNRNA-ASSOCIATED SM-LIKE PROTEIN LSM7"/>
    <property type="match status" value="1"/>
</dbReference>
<organism evidence="5 6">
    <name type="scientific">Odinarchaeota yellowstonii (strain LCB_4)</name>
    <dbReference type="NCBI Taxonomy" id="1841599"/>
    <lineage>
        <taxon>Archaea</taxon>
        <taxon>Promethearchaeati</taxon>
        <taxon>Candidatus Odinarchaeota</taxon>
        <taxon>Candidatus Odinarchaeia</taxon>
        <taxon>Candidatus Odinarchaeales</taxon>
        <taxon>Candidatus Odinarchaeaceae</taxon>
        <taxon>Candidatus Odinarchaeum</taxon>
    </lineage>
</organism>
<sequence>MSGQRPLDILGRSVDKNVLVTLKGGKGIRGRLVGFDQHMNLVLADAEEIGENDEPCKSLGSVIVRGDNVIIISPPPT</sequence>
<dbReference type="GO" id="GO:0003723">
    <property type="term" value="F:RNA binding"/>
    <property type="evidence" value="ECO:0007669"/>
    <property type="project" value="InterPro"/>
</dbReference>
<dbReference type="CDD" id="cd01731">
    <property type="entry name" value="archaeal_Sm1"/>
    <property type="match status" value="1"/>
</dbReference>
<dbReference type="KEGG" id="oyw:OdinLCB4_002380"/>
<proteinExistence type="inferred from homology"/>
<comment type="similarity">
    <text evidence="1">Belongs to the snRNP Sm proteins family.</text>
</comment>
<dbReference type="Gene3D" id="2.30.30.100">
    <property type="match status" value="1"/>
</dbReference>
<dbReference type="GO" id="GO:1990904">
    <property type="term" value="C:ribonucleoprotein complex"/>
    <property type="evidence" value="ECO:0007669"/>
    <property type="project" value="UniProtKB-KW"/>
</dbReference>
<dbReference type="PANTHER" id="PTHR10553">
    <property type="entry name" value="SMALL NUCLEAR RIBONUCLEOPROTEIN"/>
    <property type="match status" value="1"/>
</dbReference>
<keyword evidence="3" id="KW-0687">Ribonucleoprotein</keyword>
<evidence type="ECO:0000313" key="5">
    <source>
        <dbReference type="EMBL" id="WEU40784.1"/>
    </source>
</evidence>
<name>A0AAF0D330_ODILC</name>
<gene>
    <name evidence="5" type="ORF">OdinLCB4_002380</name>
</gene>
<dbReference type="SUPFAM" id="SSF50182">
    <property type="entry name" value="Sm-like ribonucleoproteins"/>
    <property type="match status" value="1"/>
</dbReference>
<evidence type="ECO:0000259" key="4">
    <source>
        <dbReference type="PROSITE" id="PS52002"/>
    </source>
</evidence>
<evidence type="ECO:0000256" key="1">
    <source>
        <dbReference type="ARBA" id="ARBA00006850"/>
    </source>
</evidence>
<reference evidence="5" key="2">
    <citation type="journal article" date="2022" name="Nat. Microbiol.">
        <title>A closed Candidatus Odinarchaeum chromosome exposes Asgard archaeal viruses.</title>
        <authorList>
            <person name="Tamarit D."/>
            <person name="Caceres E.F."/>
            <person name="Krupovic M."/>
            <person name="Nijland R."/>
            <person name="Eme L."/>
            <person name="Robinson N.P."/>
            <person name="Ettema T.J.G."/>
        </authorList>
    </citation>
    <scope>NUCLEOTIDE SEQUENCE</scope>
    <source>
        <strain evidence="5">LCB_4</strain>
    </source>
</reference>
<dbReference type="InterPro" id="IPR022901">
    <property type="entry name" value="snRNP_Sm-like_arc"/>
</dbReference>
<dbReference type="InterPro" id="IPR047575">
    <property type="entry name" value="Sm"/>
</dbReference>
<evidence type="ECO:0000256" key="2">
    <source>
        <dbReference type="ARBA" id="ARBA00021121"/>
    </source>
</evidence>
<feature type="domain" description="Sm" evidence="4">
    <location>
        <begin position="5"/>
        <end position="77"/>
    </location>
</feature>
<evidence type="ECO:0000256" key="3">
    <source>
        <dbReference type="ARBA" id="ARBA00023274"/>
    </source>
</evidence>
<evidence type="ECO:0000313" key="6">
    <source>
        <dbReference type="Proteomes" id="UP000186851"/>
    </source>
</evidence>